<accession>A0A6C0J352</accession>
<reference evidence="1" key="1">
    <citation type="journal article" date="2020" name="Nature">
        <title>Giant virus diversity and host interactions through global metagenomics.</title>
        <authorList>
            <person name="Schulz F."/>
            <person name="Roux S."/>
            <person name="Paez-Espino D."/>
            <person name="Jungbluth S."/>
            <person name="Walsh D.A."/>
            <person name="Denef V.J."/>
            <person name="McMahon K.D."/>
            <person name="Konstantinidis K.T."/>
            <person name="Eloe-Fadrosh E.A."/>
            <person name="Kyrpides N.C."/>
            <person name="Woyke T."/>
        </authorList>
    </citation>
    <scope>NUCLEOTIDE SEQUENCE</scope>
    <source>
        <strain evidence="1">GVMAG-M-3300025860-12</strain>
    </source>
</reference>
<sequence>MKLIILLLSILFIYLFIHGKSRENFNNDCCLENCNSKPQYLSKKCKENLSEARYNFNTYFDLQFTEEEFDILKAKIEDKYSKVYNEIDLTKIKLDFGELDDSTVNKIINDTTYEIPGEIEYLY</sequence>
<dbReference type="AlphaFoldDB" id="A0A6C0J352"/>
<name>A0A6C0J352_9ZZZZ</name>
<protein>
    <submittedName>
        <fullName evidence="1">Uncharacterized protein</fullName>
    </submittedName>
</protein>
<organism evidence="1">
    <name type="scientific">viral metagenome</name>
    <dbReference type="NCBI Taxonomy" id="1070528"/>
    <lineage>
        <taxon>unclassified sequences</taxon>
        <taxon>metagenomes</taxon>
        <taxon>organismal metagenomes</taxon>
    </lineage>
</organism>
<evidence type="ECO:0000313" key="1">
    <source>
        <dbReference type="EMBL" id="QHU00072.1"/>
    </source>
</evidence>
<proteinExistence type="predicted"/>
<dbReference type="EMBL" id="MN740323">
    <property type="protein sequence ID" value="QHU00072.1"/>
    <property type="molecule type" value="Genomic_DNA"/>
</dbReference>